<dbReference type="CDD" id="cd00403">
    <property type="entry name" value="Ribosomal_L1"/>
    <property type="match status" value="1"/>
</dbReference>
<dbReference type="GO" id="GO:1990904">
    <property type="term" value="C:ribonucleoprotein complex"/>
    <property type="evidence" value="ECO:0007669"/>
    <property type="project" value="UniProtKB-KW"/>
</dbReference>
<protein>
    <submittedName>
        <fullName evidence="5">50S ribosomal protein L1</fullName>
    </submittedName>
</protein>
<dbReference type="PROSITE" id="PS01199">
    <property type="entry name" value="RIBOSOMAL_L1"/>
    <property type="match status" value="1"/>
</dbReference>
<dbReference type="InterPro" id="IPR023674">
    <property type="entry name" value="Ribosomal_uL1-like"/>
</dbReference>
<dbReference type="PANTHER" id="PTHR36427:SF3">
    <property type="entry name" value="LARGE RIBOSOMAL SUBUNIT PROTEIN UL1M"/>
    <property type="match status" value="1"/>
</dbReference>
<dbReference type="Pfam" id="PF00687">
    <property type="entry name" value="Ribosomal_L1"/>
    <property type="match status" value="1"/>
</dbReference>
<organism evidence="5">
    <name type="scientific">bioreactor metagenome</name>
    <dbReference type="NCBI Taxonomy" id="1076179"/>
    <lineage>
        <taxon>unclassified sequences</taxon>
        <taxon>metagenomes</taxon>
        <taxon>ecological metagenomes</taxon>
    </lineage>
</organism>
<evidence type="ECO:0000256" key="1">
    <source>
        <dbReference type="ARBA" id="ARBA00010531"/>
    </source>
</evidence>
<keyword evidence="2 5" id="KW-0689">Ribosomal protein</keyword>
<evidence type="ECO:0000256" key="3">
    <source>
        <dbReference type="ARBA" id="ARBA00023274"/>
    </source>
</evidence>
<dbReference type="EMBL" id="VSSQ01101212">
    <property type="protein sequence ID" value="MPN43056.1"/>
    <property type="molecule type" value="Genomic_DNA"/>
</dbReference>
<sequence length="113" mass="12019">MSEVRKLGKVLGPRGWMPNPKTGTVTEKIGNAVKEAKAGRVEFRADKGACVQVPVGKISFSADDITENCEALIKALLKAKPASAKGVYFLSCTISATMSPGIKIDPRTIVTKE</sequence>
<proteinExistence type="inferred from homology"/>
<comment type="caution">
    <text evidence="5">The sequence shown here is derived from an EMBL/GenBank/DDBJ whole genome shotgun (WGS) entry which is preliminary data.</text>
</comment>
<dbReference type="SUPFAM" id="SSF56808">
    <property type="entry name" value="Ribosomal protein L1"/>
    <property type="match status" value="1"/>
</dbReference>
<name>A0A645HWU2_9ZZZZ</name>
<gene>
    <name evidence="5" type="primary">rplA_57</name>
    <name evidence="5" type="ORF">SDC9_190615</name>
</gene>
<comment type="similarity">
    <text evidence="1">Belongs to the universal ribosomal protein uL1 family.</text>
</comment>
<dbReference type="AlphaFoldDB" id="A0A645HWU2"/>
<evidence type="ECO:0000256" key="2">
    <source>
        <dbReference type="ARBA" id="ARBA00022980"/>
    </source>
</evidence>
<evidence type="ECO:0000256" key="4">
    <source>
        <dbReference type="SAM" id="MobiDB-lite"/>
    </source>
</evidence>
<dbReference type="Gene3D" id="3.30.190.20">
    <property type="match status" value="1"/>
</dbReference>
<reference evidence="5" key="1">
    <citation type="submission" date="2019-08" db="EMBL/GenBank/DDBJ databases">
        <authorList>
            <person name="Kucharzyk K."/>
            <person name="Murdoch R.W."/>
            <person name="Higgins S."/>
            <person name="Loffler F."/>
        </authorList>
    </citation>
    <scope>NUCLEOTIDE SEQUENCE</scope>
</reference>
<dbReference type="GO" id="GO:0005840">
    <property type="term" value="C:ribosome"/>
    <property type="evidence" value="ECO:0007669"/>
    <property type="project" value="UniProtKB-KW"/>
</dbReference>
<dbReference type="InterPro" id="IPR028364">
    <property type="entry name" value="Ribosomal_uL1/biogenesis"/>
</dbReference>
<accession>A0A645HWU2</accession>
<dbReference type="PANTHER" id="PTHR36427">
    <property type="entry name" value="54S RIBOSOMAL PROTEIN L1, MITOCHONDRIAL"/>
    <property type="match status" value="1"/>
</dbReference>
<dbReference type="InterPro" id="IPR023673">
    <property type="entry name" value="Ribosomal_uL1_CS"/>
</dbReference>
<keyword evidence="3" id="KW-0687">Ribonucleoprotein</keyword>
<evidence type="ECO:0000313" key="5">
    <source>
        <dbReference type="EMBL" id="MPN43056.1"/>
    </source>
</evidence>
<feature type="region of interest" description="Disordered" evidence="4">
    <location>
        <begin position="1"/>
        <end position="25"/>
    </location>
</feature>